<dbReference type="AlphaFoldDB" id="A0A8C8UDU6"/>
<evidence type="ECO:0000256" key="1">
    <source>
        <dbReference type="ARBA" id="ARBA00004162"/>
    </source>
</evidence>
<evidence type="ECO:0000256" key="9">
    <source>
        <dbReference type="ARBA" id="ARBA00023180"/>
    </source>
</evidence>
<dbReference type="Proteomes" id="UP000694547">
    <property type="component" value="Unassembled WGS sequence"/>
</dbReference>
<dbReference type="PROSITE" id="PS50835">
    <property type="entry name" value="IG_LIKE"/>
    <property type="match status" value="1"/>
</dbReference>
<keyword evidence="8" id="KW-1015">Disulfide bond</keyword>
<evidence type="ECO:0000256" key="10">
    <source>
        <dbReference type="ARBA" id="ARBA00023319"/>
    </source>
</evidence>
<reference evidence="13" key="1">
    <citation type="submission" date="2018-10" db="EMBL/GenBank/DDBJ databases">
        <title>Improved assembly of the deer mouse Peromyscus maniculatus genome.</title>
        <authorList>
            <person name="Lassance J.-M."/>
            <person name="Hoekstra H.E."/>
        </authorList>
    </citation>
    <scope>NUCLEOTIDE SEQUENCE [LARGE SCALE GENOMIC DNA]</scope>
</reference>
<accession>A0A8C8UDU6</accession>
<evidence type="ECO:0000313" key="12">
    <source>
        <dbReference type="Ensembl" id="ENSPEMP00000033913.1"/>
    </source>
</evidence>
<keyword evidence="13" id="KW-1185">Reference proteome</keyword>
<evidence type="ECO:0000256" key="6">
    <source>
        <dbReference type="ARBA" id="ARBA00022989"/>
    </source>
</evidence>
<keyword evidence="6" id="KW-1133">Transmembrane helix</keyword>
<keyword evidence="9" id="KW-0325">Glycoprotein</keyword>
<reference evidence="12" key="3">
    <citation type="submission" date="2025-09" db="UniProtKB">
        <authorList>
            <consortium name="Ensembl"/>
        </authorList>
    </citation>
    <scope>IDENTIFICATION</scope>
</reference>
<evidence type="ECO:0000256" key="4">
    <source>
        <dbReference type="ARBA" id="ARBA00022729"/>
    </source>
</evidence>
<dbReference type="GO" id="GO:0019221">
    <property type="term" value="P:cytokine-mediated signaling pathway"/>
    <property type="evidence" value="ECO:0007669"/>
    <property type="project" value="TreeGrafter"/>
</dbReference>
<name>A0A8C8UDU6_PERMB</name>
<keyword evidence="10" id="KW-0393">Immunoglobulin domain</keyword>
<dbReference type="SUPFAM" id="SSF48726">
    <property type="entry name" value="Immunoglobulin"/>
    <property type="match status" value="2"/>
</dbReference>
<dbReference type="InterPro" id="IPR007110">
    <property type="entry name" value="Ig-like_dom"/>
</dbReference>
<evidence type="ECO:0000256" key="8">
    <source>
        <dbReference type="ARBA" id="ARBA00023157"/>
    </source>
</evidence>
<sequence length="190" mass="21173">MTPLFTGLLYLGNLPKPTLWAEPSSVIASGNDVTIWCEGSKETQIYFLYKEGSSAPWYSHTPKDPGNKAMFSIASIGKHHAGKYRCYSYKSAGWSRHSDTMELVVTGVYPTKITLSALSSPVLTSGGNVTFQCVSQKAYNRFILMKEEEKFSRPLPSQKIHPELFGAVFTVGPMTPNQRWKTRVDIKDAI</sequence>
<evidence type="ECO:0000313" key="13">
    <source>
        <dbReference type="Proteomes" id="UP000694547"/>
    </source>
</evidence>
<keyword evidence="3" id="KW-0812">Transmembrane</keyword>
<proteinExistence type="predicted"/>
<keyword evidence="5" id="KW-0677">Repeat</keyword>
<dbReference type="InterPro" id="IPR013783">
    <property type="entry name" value="Ig-like_fold"/>
</dbReference>
<evidence type="ECO:0000256" key="5">
    <source>
        <dbReference type="ARBA" id="ARBA00022737"/>
    </source>
</evidence>
<dbReference type="GO" id="GO:0032396">
    <property type="term" value="F:inhibitory MHC class I receptor activity"/>
    <property type="evidence" value="ECO:0007669"/>
    <property type="project" value="TreeGrafter"/>
</dbReference>
<evidence type="ECO:0000256" key="2">
    <source>
        <dbReference type="ARBA" id="ARBA00022475"/>
    </source>
</evidence>
<dbReference type="Ensembl" id="ENSPEMT00000042038.1">
    <property type="protein sequence ID" value="ENSPEMP00000033913.1"/>
    <property type="gene ID" value="ENSPEMG00000024406.1"/>
</dbReference>
<dbReference type="CDD" id="cd16843">
    <property type="entry name" value="IgC2_D1_D2_LILR_KIR_like"/>
    <property type="match status" value="1"/>
</dbReference>
<protein>
    <recommendedName>
        <fullName evidence="11">Ig-like domain-containing protein</fullName>
    </recommendedName>
</protein>
<comment type="subcellular location">
    <subcellularLocation>
        <location evidence="1">Cell membrane</location>
        <topology evidence="1">Single-pass membrane protein</topology>
    </subcellularLocation>
</comment>
<dbReference type="InterPro" id="IPR050412">
    <property type="entry name" value="Ig-like_Receptors_ImmuneReg"/>
</dbReference>
<feature type="domain" description="Ig-like" evidence="11">
    <location>
        <begin position="15"/>
        <end position="106"/>
    </location>
</feature>
<dbReference type="PANTHER" id="PTHR11738">
    <property type="entry name" value="MHC CLASS I NK CELL RECEPTOR"/>
    <property type="match status" value="1"/>
</dbReference>
<dbReference type="InterPro" id="IPR036179">
    <property type="entry name" value="Ig-like_dom_sf"/>
</dbReference>
<dbReference type="Gene3D" id="2.60.40.10">
    <property type="entry name" value="Immunoglobulins"/>
    <property type="match status" value="2"/>
</dbReference>
<dbReference type="Pfam" id="PF13895">
    <property type="entry name" value="Ig_2"/>
    <property type="match status" value="1"/>
</dbReference>
<evidence type="ECO:0000256" key="7">
    <source>
        <dbReference type="ARBA" id="ARBA00023136"/>
    </source>
</evidence>
<keyword evidence="7" id="KW-0472">Membrane</keyword>
<organism evidence="12 13">
    <name type="scientific">Peromyscus maniculatus bairdii</name>
    <name type="common">Prairie deer mouse</name>
    <dbReference type="NCBI Taxonomy" id="230844"/>
    <lineage>
        <taxon>Eukaryota</taxon>
        <taxon>Metazoa</taxon>
        <taxon>Chordata</taxon>
        <taxon>Craniata</taxon>
        <taxon>Vertebrata</taxon>
        <taxon>Euteleostomi</taxon>
        <taxon>Mammalia</taxon>
        <taxon>Eutheria</taxon>
        <taxon>Euarchontoglires</taxon>
        <taxon>Glires</taxon>
        <taxon>Rodentia</taxon>
        <taxon>Myomorpha</taxon>
        <taxon>Muroidea</taxon>
        <taxon>Cricetidae</taxon>
        <taxon>Neotominae</taxon>
        <taxon>Peromyscus</taxon>
    </lineage>
</organism>
<reference evidence="12" key="2">
    <citation type="submission" date="2025-08" db="UniProtKB">
        <authorList>
            <consortium name="Ensembl"/>
        </authorList>
    </citation>
    <scope>IDENTIFICATION</scope>
</reference>
<dbReference type="SMART" id="SM00409">
    <property type="entry name" value="IG"/>
    <property type="match status" value="1"/>
</dbReference>
<evidence type="ECO:0000256" key="3">
    <source>
        <dbReference type="ARBA" id="ARBA00022692"/>
    </source>
</evidence>
<keyword evidence="4" id="KW-0732">Signal</keyword>
<dbReference type="GO" id="GO:0005886">
    <property type="term" value="C:plasma membrane"/>
    <property type="evidence" value="ECO:0007669"/>
    <property type="project" value="UniProtKB-SubCell"/>
</dbReference>
<dbReference type="InterPro" id="IPR003599">
    <property type="entry name" value="Ig_sub"/>
</dbReference>
<dbReference type="FunFam" id="2.60.40.10:FF:000049">
    <property type="entry name" value="Leukocyte immunoglobulin-like receptor subfamily B member 1"/>
    <property type="match status" value="2"/>
</dbReference>
<dbReference type="PANTHER" id="PTHR11738:SF179">
    <property type="entry name" value="LEUKOCYTE IMMUNOGLOBULIN-LIKE RECEPTOR SUBFAMILY A MEMBER 5"/>
    <property type="match status" value="1"/>
</dbReference>
<evidence type="ECO:0000259" key="11">
    <source>
        <dbReference type="PROSITE" id="PS50835"/>
    </source>
</evidence>
<dbReference type="GO" id="GO:0002764">
    <property type="term" value="P:immune response-regulating signaling pathway"/>
    <property type="evidence" value="ECO:0007669"/>
    <property type="project" value="TreeGrafter"/>
</dbReference>
<keyword evidence="2" id="KW-1003">Cell membrane</keyword>
<dbReference type="GeneTree" id="ENSGT01100000263478"/>